<evidence type="ECO:0000313" key="1">
    <source>
        <dbReference type="EMBL" id="GJU02837.1"/>
    </source>
</evidence>
<reference evidence="1" key="2">
    <citation type="submission" date="2022-01" db="EMBL/GenBank/DDBJ databases">
        <authorList>
            <person name="Yamashiro T."/>
            <person name="Shiraishi A."/>
            <person name="Satake H."/>
            <person name="Nakayama K."/>
        </authorList>
    </citation>
    <scope>NUCLEOTIDE SEQUENCE</scope>
</reference>
<sequence length="275" mass="30881">MAKGNDISKAKACILAKAQASKASSKAKVQAYGSKAKLYLFVPIQTVLLRLANSNNLGMYLRKTFGVKIPLTMACVEEKKGKRKIKIIVLSSDSSDDRKGPSKASVPIFEGPSIQGLLNHYGYNDIGEYLSWNYFTNIDKKKTNKDIIDKDITYEISFMNLTMQYPKIRQRGKERCHMEADHVPVKDQSILGYLASICKLAFAALVCSLHLQFASKHLQLAFVAYIYRFHLQVAFSIYFSLQQEFALLQATATTICYKYLLCCKLLQQALAASIC</sequence>
<gene>
    <name evidence="1" type="ORF">Tco_1113175</name>
</gene>
<proteinExistence type="predicted"/>
<dbReference type="EMBL" id="BQNB010021097">
    <property type="protein sequence ID" value="GJU02837.1"/>
    <property type="molecule type" value="Genomic_DNA"/>
</dbReference>
<evidence type="ECO:0000313" key="2">
    <source>
        <dbReference type="Proteomes" id="UP001151760"/>
    </source>
</evidence>
<dbReference type="Proteomes" id="UP001151760">
    <property type="component" value="Unassembled WGS sequence"/>
</dbReference>
<accession>A0ABQ5ITS5</accession>
<organism evidence="1 2">
    <name type="scientific">Tanacetum coccineum</name>
    <dbReference type="NCBI Taxonomy" id="301880"/>
    <lineage>
        <taxon>Eukaryota</taxon>
        <taxon>Viridiplantae</taxon>
        <taxon>Streptophyta</taxon>
        <taxon>Embryophyta</taxon>
        <taxon>Tracheophyta</taxon>
        <taxon>Spermatophyta</taxon>
        <taxon>Magnoliopsida</taxon>
        <taxon>eudicotyledons</taxon>
        <taxon>Gunneridae</taxon>
        <taxon>Pentapetalae</taxon>
        <taxon>asterids</taxon>
        <taxon>campanulids</taxon>
        <taxon>Asterales</taxon>
        <taxon>Asteraceae</taxon>
        <taxon>Asteroideae</taxon>
        <taxon>Anthemideae</taxon>
        <taxon>Anthemidinae</taxon>
        <taxon>Tanacetum</taxon>
    </lineage>
</organism>
<comment type="caution">
    <text evidence="1">The sequence shown here is derived from an EMBL/GenBank/DDBJ whole genome shotgun (WGS) entry which is preliminary data.</text>
</comment>
<keyword evidence="2" id="KW-1185">Reference proteome</keyword>
<protein>
    <submittedName>
        <fullName evidence="1">Uncharacterized protein</fullName>
    </submittedName>
</protein>
<name>A0ABQ5ITS5_9ASTR</name>
<reference evidence="1" key="1">
    <citation type="journal article" date="2022" name="Int. J. Mol. Sci.">
        <title>Draft Genome of Tanacetum Coccineum: Genomic Comparison of Closely Related Tanacetum-Family Plants.</title>
        <authorList>
            <person name="Yamashiro T."/>
            <person name="Shiraishi A."/>
            <person name="Nakayama K."/>
            <person name="Satake H."/>
        </authorList>
    </citation>
    <scope>NUCLEOTIDE SEQUENCE</scope>
</reference>